<keyword evidence="2" id="KW-0540">Nuclease</keyword>
<dbReference type="InterPro" id="IPR036691">
    <property type="entry name" value="Endo/exonu/phosph_ase_sf"/>
</dbReference>
<organism evidence="2 3">
    <name type="scientific">Chitinophaga skermanii</name>
    <dbReference type="NCBI Taxonomy" id="331697"/>
    <lineage>
        <taxon>Bacteria</taxon>
        <taxon>Pseudomonadati</taxon>
        <taxon>Bacteroidota</taxon>
        <taxon>Chitinophagia</taxon>
        <taxon>Chitinophagales</taxon>
        <taxon>Chitinophagaceae</taxon>
        <taxon>Chitinophaga</taxon>
    </lineage>
</organism>
<dbReference type="EMBL" id="QLLL01000005">
    <property type="protein sequence ID" value="RAJ04178.1"/>
    <property type="molecule type" value="Genomic_DNA"/>
</dbReference>
<protein>
    <submittedName>
        <fullName evidence="2">Endonuclease/exonuclease/phosphatase family metal-dependent hydrolase</fullName>
    </submittedName>
</protein>
<dbReference type="GO" id="GO:0004519">
    <property type="term" value="F:endonuclease activity"/>
    <property type="evidence" value="ECO:0007669"/>
    <property type="project" value="UniProtKB-KW"/>
</dbReference>
<reference evidence="2 3" key="1">
    <citation type="submission" date="2018-06" db="EMBL/GenBank/DDBJ databases">
        <title>Genomic Encyclopedia of Archaeal and Bacterial Type Strains, Phase II (KMG-II): from individual species to whole genera.</title>
        <authorList>
            <person name="Goeker M."/>
        </authorList>
    </citation>
    <scope>NUCLEOTIDE SEQUENCE [LARGE SCALE GENOMIC DNA]</scope>
    <source>
        <strain evidence="2 3">DSM 23857</strain>
    </source>
</reference>
<accession>A0A327QJL1</accession>
<name>A0A327QJL1_9BACT</name>
<evidence type="ECO:0000259" key="1">
    <source>
        <dbReference type="Pfam" id="PF03372"/>
    </source>
</evidence>
<sequence>MGYVYIYRLTILIVIMRKVLSALALVLATTLGLQAQDNSMQVMTFNIRLNTSHDSSNAWPNRKDILASQVLYHQPALLGVQEALWDQMQDLTARLPQYKYIGGGRDDGKTKGEFSAIFYDTTRLQLLESHTFWLSETPDVPGSKGWDAQITRIVTYGKFKDRKTKKIFYHFNTHFDHIGAIARRESAKFLLTQVNKIAGKTPAVITGDFNSEPQDEPIRVITDENNPLRLTDAKAISQTPHYGPTGTFNGWKNKERNNNPIDYIFVHGKVKVLQHATISQTWGGRFASDHFAVIAKVIMP</sequence>
<gene>
    <name evidence="2" type="ORF">LX64_03056</name>
</gene>
<dbReference type="InterPro" id="IPR005135">
    <property type="entry name" value="Endo/exonuclease/phosphatase"/>
</dbReference>
<keyword evidence="2" id="KW-0269">Exonuclease</keyword>
<comment type="caution">
    <text evidence="2">The sequence shown here is derived from an EMBL/GenBank/DDBJ whole genome shotgun (WGS) entry which is preliminary data.</text>
</comment>
<dbReference type="PANTHER" id="PTHR12121:SF36">
    <property type="entry name" value="ENDONUCLEASE_EXONUCLEASE_PHOSPHATASE DOMAIN-CONTAINING PROTEIN"/>
    <property type="match status" value="1"/>
</dbReference>
<dbReference type="InterPro" id="IPR050410">
    <property type="entry name" value="CCR4/nocturin_mRNA_transcr"/>
</dbReference>
<dbReference type="AlphaFoldDB" id="A0A327QJL1"/>
<dbReference type="SUPFAM" id="SSF56219">
    <property type="entry name" value="DNase I-like"/>
    <property type="match status" value="1"/>
</dbReference>
<dbReference type="Gene3D" id="3.60.10.10">
    <property type="entry name" value="Endonuclease/exonuclease/phosphatase"/>
    <property type="match status" value="1"/>
</dbReference>
<dbReference type="Pfam" id="PF03372">
    <property type="entry name" value="Exo_endo_phos"/>
    <property type="match status" value="1"/>
</dbReference>
<feature type="domain" description="Endonuclease/exonuclease/phosphatase" evidence="1">
    <location>
        <begin position="43"/>
        <end position="290"/>
    </location>
</feature>
<evidence type="ECO:0000313" key="3">
    <source>
        <dbReference type="Proteomes" id="UP000249547"/>
    </source>
</evidence>
<keyword evidence="3" id="KW-1185">Reference proteome</keyword>
<proteinExistence type="predicted"/>
<dbReference type="PANTHER" id="PTHR12121">
    <property type="entry name" value="CARBON CATABOLITE REPRESSOR PROTEIN 4"/>
    <property type="match status" value="1"/>
</dbReference>
<keyword evidence="2" id="KW-0255">Endonuclease</keyword>
<dbReference type="CDD" id="cd09083">
    <property type="entry name" value="EEP-1"/>
    <property type="match status" value="1"/>
</dbReference>
<dbReference type="GO" id="GO:0000175">
    <property type="term" value="F:3'-5'-RNA exonuclease activity"/>
    <property type="evidence" value="ECO:0007669"/>
    <property type="project" value="TreeGrafter"/>
</dbReference>
<dbReference type="Proteomes" id="UP000249547">
    <property type="component" value="Unassembled WGS sequence"/>
</dbReference>
<evidence type="ECO:0000313" key="2">
    <source>
        <dbReference type="EMBL" id="RAJ04178.1"/>
    </source>
</evidence>
<keyword evidence="2" id="KW-0378">Hydrolase</keyword>